<keyword evidence="2" id="KW-1185">Reference proteome</keyword>
<reference evidence="1" key="1">
    <citation type="journal article" date="2021" name="New Phytol.">
        <title>Evolutionary innovations through gain and loss of genes in the ectomycorrhizal Boletales.</title>
        <authorList>
            <person name="Wu G."/>
            <person name="Miyauchi S."/>
            <person name="Morin E."/>
            <person name="Kuo A."/>
            <person name="Drula E."/>
            <person name="Varga T."/>
            <person name="Kohler A."/>
            <person name="Feng B."/>
            <person name="Cao Y."/>
            <person name="Lipzen A."/>
            <person name="Daum C."/>
            <person name="Hundley H."/>
            <person name="Pangilinan J."/>
            <person name="Johnson J."/>
            <person name="Barry K."/>
            <person name="LaButti K."/>
            <person name="Ng V."/>
            <person name="Ahrendt S."/>
            <person name="Min B."/>
            <person name="Choi I.G."/>
            <person name="Park H."/>
            <person name="Plett J.M."/>
            <person name="Magnuson J."/>
            <person name="Spatafora J.W."/>
            <person name="Nagy L.G."/>
            <person name="Henrissat B."/>
            <person name="Grigoriev I.V."/>
            <person name="Yang Z.L."/>
            <person name="Xu J."/>
            <person name="Martin F.M."/>
        </authorList>
    </citation>
    <scope>NUCLEOTIDE SEQUENCE</scope>
    <source>
        <strain evidence="1">KUC20120723A-06</strain>
    </source>
</reference>
<name>A0ACB8AX23_9AGAM</name>
<proteinExistence type="predicted"/>
<gene>
    <name evidence="1" type="ORF">BV22DRAFT_1026087</name>
</gene>
<dbReference type="Proteomes" id="UP000790709">
    <property type="component" value="Unassembled WGS sequence"/>
</dbReference>
<feature type="non-terminal residue" evidence="1">
    <location>
        <position position="546"/>
    </location>
</feature>
<dbReference type="EMBL" id="MU267002">
    <property type="protein sequence ID" value="KAH7917588.1"/>
    <property type="molecule type" value="Genomic_DNA"/>
</dbReference>
<comment type="caution">
    <text evidence="1">The sequence shown here is derived from an EMBL/GenBank/DDBJ whole genome shotgun (WGS) entry which is preliminary data.</text>
</comment>
<organism evidence="1 2">
    <name type="scientific">Leucogyrophana mollusca</name>
    <dbReference type="NCBI Taxonomy" id="85980"/>
    <lineage>
        <taxon>Eukaryota</taxon>
        <taxon>Fungi</taxon>
        <taxon>Dikarya</taxon>
        <taxon>Basidiomycota</taxon>
        <taxon>Agaricomycotina</taxon>
        <taxon>Agaricomycetes</taxon>
        <taxon>Agaricomycetidae</taxon>
        <taxon>Boletales</taxon>
        <taxon>Boletales incertae sedis</taxon>
        <taxon>Leucogyrophana</taxon>
    </lineage>
</organism>
<accession>A0ACB8AX23</accession>
<evidence type="ECO:0000313" key="2">
    <source>
        <dbReference type="Proteomes" id="UP000790709"/>
    </source>
</evidence>
<sequence length="546" mass="60659">MRDLEHSAVRSVHVIARTIYSDFKESHQREKLEQAIDHYRVSLRLCPPGHPLHSTSLNNLARGDKADLDEAIELNRAALALRPPGHPNHSTSLNNLADTLYTRFKQRGDIADVDEAIELHRAALALHPPGHPLHSTSLNNLALTLSTRSHRFDDRADLALAFQYHELASTGAHCGSWDQVNYSLTWIRDAESFHHVSALNAYRVSLANLDRHTISRLSIVSRHELLKTISSSLAADAASCALRRNEPSTTVELLEQGRGVIWTQMANLHTPLQQLSNANAQGKSLATDLQRISLELDRLSGRLRDDEESGSRDEQARRHRRLAEEWDSVVCKVREVEGFSRFLLPPLYSDLQQAAIEGPVIVINASQYSCDAVIILRDGPPHHVSLSNITLEDVTQLDSELVRVLKSHSNSSVLGDENGRRNELIPLLRSLWRLVVHPIVHALENLQVPAGSRIWLCPTSKLTSLPLHAAGPYRKGELGLSDLYITSYTPTLSALIRARRHTTIASVTTPKFTAIGQAIPGGGSYEKELLTVNTELDLVLRQLPSS</sequence>
<protein>
    <submittedName>
        <fullName evidence="1">Uncharacterized protein</fullName>
    </submittedName>
</protein>
<evidence type="ECO:0000313" key="1">
    <source>
        <dbReference type="EMBL" id="KAH7917588.1"/>
    </source>
</evidence>